<feature type="non-terminal residue" evidence="1">
    <location>
        <position position="1"/>
    </location>
</feature>
<dbReference type="EMBL" id="JABCJD010000016">
    <property type="protein sequence ID" value="NVO29418.1"/>
    <property type="molecule type" value="Genomic_DNA"/>
</dbReference>
<name>A0ABX2PJ32_9RHOB</name>
<sequence length="45" mass="4675">PAEYARTLNHAIARPAARDESSARRAIAQPAPIGVNTLQAHIAAG</sequence>
<evidence type="ECO:0000313" key="3">
    <source>
        <dbReference type="Proteomes" id="UP000523601"/>
    </source>
</evidence>
<protein>
    <submittedName>
        <fullName evidence="1">IS3 family transposase</fullName>
    </submittedName>
</protein>
<dbReference type="EMBL" id="JABCJD010000046">
    <property type="protein sequence ID" value="NVO29569.1"/>
    <property type="molecule type" value="Genomic_DNA"/>
</dbReference>
<evidence type="ECO:0000313" key="2">
    <source>
        <dbReference type="EMBL" id="NVO29569.1"/>
    </source>
</evidence>
<proteinExistence type="predicted"/>
<accession>A0ABX2PJ32</accession>
<organism evidence="1 3">
    <name type="scientific">Donghicola mangrovi</name>
    <dbReference type="NCBI Taxonomy" id="2729614"/>
    <lineage>
        <taxon>Bacteria</taxon>
        <taxon>Pseudomonadati</taxon>
        <taxon>Pseudomonadota</taxon>
        <taxon>Alphaproteobacteria</taxon>
        <taxon>Rhodobacterales</taxon>
        <taxon>Roseobacteraceae</taxon>
        <taxon>Donghicola</taxon>
    </lineage>
</organism>
<keyword evidence="3" id="KW-1185">Reference proteome</keyword>
<dbReference type="Proteomes" id="UP000523601">
    <property type="component" value="Unassembled WGS sequence"/>
</dbReference>
<evidence type="ECO:0000313" key="1">
    <source>
        <dbReference type="EMBL" id="NVO29418.1"/>
    </source>
</evidence>
<comment type="caution">
    <text evidence="1">The sequence shown here is derived from an EMBL/GenBank/DDBJ whole genome shotgun (WGS) entry which is preliminary data.</text>
</comment>
<gene>
    <name evidence="1" type="ORF">HJ526_18510</name>
    <name evidence="2" type="ORF">HJ526_19335</name>
</gene>
<reference evidence="1 3" key="1">
    <citation type="submission" date="2020-04" db="EMBL/GenBank/DDBJ databases">
        <title>Donghicola sp., a member of the Rhodobacteraceae family isolated from mangrove forest in Thailand.</title>
        <authorList>
            <person name="Charoenyingcharoen P."/>
            <person name="Yukphan P."/>
        </authorList>
    </citation>
    <scope>NUCLEOTIDE SEQUENCE [LARGE SCALE GENOMIC DNA]</scope>
    <source>
        <strain evidence="1 3">C2-DW-16</strain>
    </source>
</reference>